<name>A0A6J7KNH9_9ZZZZ</name>
<dbReference type="SMART" id="SM00245">
    <property type="entry name" value="TSPc"/>
    <property type="match status" value="1"/>
</dbReference>
<dbReference type="InterPro" id="IPR005151">
    <property type="entry name" value="Tail-specific_protease"/>
</dbReference>
<sequence length="417" mass="43854">MPSAFSRILRVALAVVGVLVVVGGIFTAGAAVGSRDPQALPGFIRDRVIDEQGPGAVNEALGLIRDDYYKDPGKQALVDDAIDGMVKGLDDRFSSYLNPKAYAQFQQQQDNSFDGIGVVVSQDDRGLLISKVYAGSPAKAAGLRIGDIITRAGRTSLKGLTSERASSFVRGKAGTSVELQIARKVGSKERTLTITSQRKPVKIPIVDSALRTEDGVKVGVVRLAQFTNDAGLQVGEAFQKLEKRGAKRFVLDLRSNPGGLVNEAQNLASLFLKGGNIVTLKGRTIGDVPYPAVDGVTVFPKVPLVVLVDRGSASASEIVTGALQDRGRATVVGTRTFGKGVFQRVEPLSSGGALDITAGQFFTPKGRNLGDKKTQSGNGTAPGKGLAPDVQAKDDPKTTDVDEALQTALREAAKLEG</sequence>
<dbReference type="GO" id="GO:0007165">
    <property type="term" value="P:signal transduction"/>
    <property type="evidence" value="ECO:0007669"/>
    <property type="project" value="TreeGrafter"/>
</dbReference>
<dbReference type="CDD" id="cd07560">
    <property type="entry name" value="Peptidase_S41_CPP"/>
    <property type="match status" value="1"/>
</dbReference>
<keyword evidence="4" id="KW-0720">Serine protease</keyword>
<evidence type="ECO:0000256" key="4">
    <source>
        <dbReference type="ARBA" id="ARBA00022825"/>
    </source>
</evidence>
<dbReference type="PANTHER" id="PTHR32060">
    <property type="entry name" value="TAIL-SPECIFIC PROTEASE"/>
    <property type="match status" value="1"/>
</dbReference>
<protein>
    <submittedName>
        <fullName evidence="7">Unannotated protein</fullName>
    </submittedName>
</protein>
<dbReference type="SUPFAM" id="SSF50156">
    <property type="entry name" value="PDZ domain-like"/>
    <property type="match status" value="1"/>
</dbReference>
<dbReference type="SUPFAM" id="SSF52096">
    <property type="entry name" value="ClpP/crotonase"/>
    <property type="match status" value="1"/>
</dbReference>
<dbReference type="GO" id="GO:0006508">
    <property type="term" value="P:proteolysis"/>
    <property type="evidence" value="ECO:0007669"/>
    <property type="project" value="UniProtKB-KW"/>
</dbReference>
<dbReference type="AlphaFoldDB" id="A0A6J7KNH9"/>
<dbReference type="Pfam" id="PF00595">
    <property type="entry name" value="PDZ"/>
    <property type="match status" value="1"/>
</dbReference>
<dbReference type="InterPro" id="IPR029045">
    <property type="entry name" value="ClpP/crotonase-like_dom_sf"/>
</dbReference>
<dbReference type="Pfam" id="PF22694">
    <property type="entry name" value="CtpB_N-like"/>
    <property type="match status" value="1"/>
</dbReference>
<evidence type="ECO:0000313" key="7">
    <source>
        <dbReference type="EMBL" id="CAB4957015.1"/>
    </source>
</evidence>
<dbReference type="Gene3D" id="3.90.226.10">
    <property type="entry name" value="2-enoyl-CoA Hydratase, Chain A, domain 1"/>
    <property type="match status" value="1"/>
</dbReference>
<feature type="region of interest" description="Disordered" evidence="5">
    <location>
        <begin position="365"/>
        <end position="402"/>
    </location>
</feature>
<dbReference type="PANTHER" id="PTHR32060:SF30">
    <property type="entry name" value="CARBOXY-TERMINAL PROCESSING PROTEASE CTPA"/>
    <property type="match status" value="1"/>
</dbReference>
<evidence type="ECO:0000256" key="2">
    <source>
        <dbReference type="ARBA" id="ARBA00022670"/>
    </source>
</evidence>
<dbReference type="Gene3D" id="3.30.750.44">
    <property type="match status" value="1"/>
</dbReference>
<dbReference type="NCBIfam" id="TIGR00225">
    <property type="entry name" value="prc"/>
    <property type="match status" value="1"/>
</dbReference>
<accession>A0A6J7KNH9</accession>
<dbReference type="GO" id="GO:0030288">
    <property type="term" value="C:outer membrane-bounded periplasmic space"/>
    <property type="evidence" value="ECO:0007669"/>
    <property type="project" value="TreeGrafter"/>
</dbReference>
<organism evidence="7">
    <name type="scientific">freshwater metagenome</name>
    <dbReference type="NCBI Taxonomy" id="449393"/>
    <lineage>
        <taxon>unclassified sequences</taxon>
        <taxon>metagenomes</taxon>
        <taxon>ecological metagenomes</taxon>
    </lineage>
</organism>
<keyword evidence="2" id="KW-0645">Protease</keyword>
<evidence type="ECO:0000259" key="6">
    <source>
        <dbReference type="PROSITE" id="PS50106"/>
    </source>
</evidence>
<dbReference type="CDD" id="cd06782">
    <property type="entry name" value="cpPDZ_CPP-like"/>
    <property type="match status" value="1"/>
</dbReference>
<evidence type="ECO:0000256" key="1">
    <source>
        <dbReference type="ARBA" id="ARBA00009179"/>
    </source>
</evidence>
<feature type="domain" description="PDZ" evidence="6">
    <location>
        <begin position="102"/>
        <end position="170"/>
    </location>
</feature>
<reference evidence="7" key="1">
    <citation type="submission" date="2020-05" db="EMBL/GenBank/DDBJ databases">
        <authorList>
            <person name="Chiriac C."/>
            <person name="Salcher M."/>
            <person name="Ghai R."/>
            <person name="Kavagutti S V."/>
        </authorList>
    </citation>
    <scope>NUCLEOTIDE SEQUENCE</scope>
</reference>
<dbReference type="InterPro" id="IPR055210">
    <property type="entry name" value="CtpA/B_N"/>
</dbReference>
<gene>
    <name evidence="7" type="ORF">UFOPK3564_03822</name>
</gene>
<dbReference type="InterPro" id="IPR036034">
    <property type="entry name" value="PDZ_sf"/>
</dbReference>
<evidence type="ECO:0000256" key="5">
    <source>
        <dbReference type="SAM" id="MobiDB-lite"/>
    </source>
</evidence>
<dbReference type="GO" id="GO:0004175">
    <property type="term" value="F:endopeptidase activity"/>
    <property type="evidence" value="ECO:0007669"/>
    <property type="project" value="TreeGrafter"/>
</dbReference>
<evidence type="ECO:0000256" key="3">
    <source>
        <dbReference type="ARBA" id="ARBA00022801"/>
    </source>
</evidence>
<dbReference type="EMBL" id="CAFBMK010000418">
    <property type="protein sequence ID" value="CAB4957015.1"/>
    <property type="molecule type" value="Genomic_DNA"/>
</dbReference>
<proteinExistence type="inferred from homology"/>
<dbReference type="GO" id="GO:0008236">
    <property type="term" value="F:serine-type peptidase activity"/>
    <property type="evidence" value="ECO:0007669"/>
    <property type="project" value="UniProtKB-KW"/>
</dbReference>
<dbReference type="PROSITE" id="PS50106">
    <property type="entry name" value="PDZ"/>
    <property type="match status" value="1"/>
</dbReference>
<dbReference type="Gene3D" id="2.30.42.10">
    <property type="match status" value="1"/>
</dbReference>
<dbReference type="InterPro" id="IPR001478">
    <property type="entry name" value="PDZ"/>
</dbReference>
<dbReference type="InterPro" id="IPR004447">
    <property type="entry name" value="Peptidase_S41A"/>
</dbReference>
<comment type="similarity">
    <text evidence="1">Belongs to the peptidase S41A family.</text>
</comment>
<feature type="compositionally biased region" description="Basic and acidic residues" evidence="5">
    <location>
        <begin position="391"/>
        <end position="400"/>
    </location>
</feature>
<dbReference type="SMART" id="SM00228">
    <property type="entry name" value="PDZ"/>
    <property type="match status" value="1"/>
</dbReference>
<keyword evidence="3" id="KW-0378">Hydrolase</keyword>
<dbReference type="Pfam" id="PF03572">
    <property type="entry name" value="Peptidase_S41"/>
    <property type="match status" value="1"/>
</dbReference>